<dbReference type="SUPFAM" id="SSF53098">
    <property type="entry name" value="Ribonuclease H-like"/>
    <property type="match status" value="1"/>
</dbReference>
<dbReference type="EMBL" id="JAPMOU010000120">
    <property type="protein sequence ID" value="MDE1466019.1"/>
    <property type="molecule type" value="Genomic_DNA"/>
</dbReference>
<gene>
    <name evidence="3" type="ORF">ORQ98_29105</name>
</gene>
<keyword evidence="4" id="KW-1185">Reference proteome</keyword>
<evidence type="ECO:0000256" key="1">
    <source>
        <dbReference type="SAM" id="Phobius"/>
    </source>
</evidence>
<dbReference type="InterPro" id="IPR038717">
    <property type="entry name" value="Tc1-like_DDE_dom"/>
</dbReference>
<dbReference type="Proteomes" id="UP001528823">
    <property type="component" value="Unassembled WGS sequence"/>
</dbReference>
<dbReference type="RefSeq" id="WP_274692317.1">
    <property type="nucleotide sequence ID" value="NZ_JAPMOU010000120.1"/>
</dbReference>
<evidence type="ECO:0000313" key="3">
    <source>
        <dbReference type="EMBL" id="MDE1466019.1"/>
    </source>
</evidence>
<evidence type="ECO:0000313" key="4">
    <source>
        <dbReference type="Proteomes" id="UP001528823"/>
    </source>
</evidence>
<feature type="domain" description="Tc1-like transposase DDE" evidence="2">
    <location>
        <begin position="8"/>
        <end position="95"/>
    </location>
</feature>
<proteinExistence type="predicted"/>
<reference evidence="3 4" key="1">
    <citation type="submission" date="2022-11" db="EMBL/GenBank/DDBJ databases">
        <title>Spartinivicinus poritis sp. nov., isolated from scleractinian coral Porites lutea.</title>
        <authorList>
            <person name="Zhang G."/>
            <person name="Cai L."/>
            <person name="Wei Q."/>
        </authorList>
    </citation>
    <scope>NUCLEOTIDE SEQUENCE [LARGE SCALE GENOMIC DNA]</scope>
    <source>
        <strain evidence="3 4">A2-2</strain>
    </source>
</reference>
<sequence>MSSYNWQAKGRVNAIGALVGFLFLTVALFDTNINSDIFYAWLTQQLLPKIPANSVIVMDNASFHKRADIQDAIQQEGIILEYLPPYSPDLNPIEHK</sequence>
<dbReference type="PANTHER" id="PTHR46564:SF1">
    <property type="entry name" value="TRANSPOSASE"/>
    <property type="match status" value="1"/>
</dbReference>
<evidence type="ECO:0000259" key="2">
    <source>
        <dbReference type="Pfam" id="PF13358"/>
    </source>
</evidence>
<name>A0ABT5ULX0_9GAMM</name>
<dbReference type="PANTHER" id="PTHR46564">
    <property type="entry name" value="TRANSPOSASE"/>
    <property type="match status" value="1"/>
</dbReference>
<dbReference type="Pfam" id="PF13358">
    <property type="entry name" value="DDE_3"/>
    <property type="match status" value="1"/>
</dbReference>
<feature type="transmembrane region" description="Helical" evidence="1">
    <location>
        <begin position="12"/>
        <end position="29"/>
    </location>
</feature>
<keyword evidence="1" id="KW-0472">Membrane</keyword>
<dbReference type="InterPro" id="IPR012337">
    <property type="entry name" value="RNaseH-like_sf"/>
</dbReference>
<protein>
    <submittedName>
        <fullName evidence="3">Transposase</fullName>
    </submittedName>
</protein>
<keyword evidence="1" id="KW-0812">Transmembrane</keyword>
<dbReference type="InterPro" id="IPR036397">
    <property type="entry name" value="RNaseH_sf"/>
</dbReference>
<dbReference type="Gene3D" id="3.30.420.10">
    <property type="entry name" value="Ribonuclease H-like superfamily/Ribonuclease H"/>
    <property type="match status" value="1"/>
</dbReference>
<keyword evidence="1" id="KW-1133">Transmembrane helix</keyword>
<organism evidence="3 4">
    <name type="scientific">Spartinivicinus poritis</name>
    <dbReference type="NCBI Taxonomy" id="2994640"/>
    <lineage>
        <taxon>Bacteria</taxon>
        <taxon>Pseudomonadati</taxon>
        <taxon>Pseudomonadota</taxon>
        <taxon>Gammaproteobacteria</taxon>
        <taxon>Oceanospirillales</taxon>
        <taxon>Zooshikellaceae</taxon>
        <taxon>Spartinivicinus</taxon>
    </lineage>
</organism>
<accession>A0ABT5ULX0</accession>
<comment type="caution">
    <text evidence="3">The sequence shown here is derived from an EMBL/GenBank/DDBJ whole genome shotgun (WGS) entry which is preliminary data.</text>
</comment>